<reference evidence="4" key="3">
    <citation type="submission" date="2020-05" db="UniProtKB">
        <authorList>
            <consortium name="EnsemblMetazoa"/>
        </authorList>
    </citation>
    <scope>IDENTIFICATION</scope>
    <source>
        <strain evidence="4">Jacobina</strain>
    </source>
</reference>
<dbReference type="Pfam" id="PF00379">
    <property type="entry name" value="Chitin_bind_4"/>
    <property type="match status" value="1"/>
</dbReference>
<dbReference type="EnsemblMetazoa" id="LLOJ006195-RA">
    <property type="protein sequence ID" value="LLOJ006195-PA"/>
    <property type="gene ID" value="LLOJ006195"/>
</dbReference>
<name>A0A1B0GJ96_LUTLO</name>
<dbReference type="GO" id="GO:0062129">
    <property type="term" value="C:chitin-based extracellular matrix"/>
    <property type="evidence" value="ECO:0007669"/>
    <property type="project" value="TreeGrafter"/>
</dbReference>
<evidence type="ECO:0000313" key="5">
    <source>
        <dbReference type="Proteomes" id="UP000092461"/>
    </source>
</evidence>
<dbReference type="PANTHER" id="PTHR10380">
    <property type="entry name" value="CUTICLE PROTEIN"/>
    <property type="match status" value="1"/>
</dbReference>
<evidence type="ECO:0000256" key="1">
    <source>
        <dbReference type="ARBA" id="ARBA00022460"/>
    </source>
</evidence>
<reference evidence="3" key="2">
    <citation type="journal article" date="2020" name="BMC">
        <title>Leishmania infection induces a limited differential gene expression in the sand fly midgut.</title>
        <authorList>
            <person name="Coutinho-Abreu I.V."/>
            <person name="Serafim T.D."/>
            <person name="Meneses C."/>
            <person name="Kamhawi S."/>
            <person name="Oliveira F."/>
            <person name="Valenzuela J.G."/>
        </authorList>
    </citation>
    <scope>NUCLEOTIDE SEQUENCE</scope>
    <source>
        <strain evidence="3">Jacobina</strain>
        <tissue evidence="3">Midgut</tissue>
    </source>
</reference>
<accession>A0A1B0GJ96</accession>
<dbReference type="PROSITE" id="PS00233">
    <property type="entry name" value="CHIT_BIND_RR_1"/>
    <property type="match status" value="1"/>
</dbReference>
<keyword evidence="1 2" id="KW-0193">Cuticle</keyword>
<protein>
    <submittedName>
        <fullName evidence="3">Putative pupal cuticle protein 20</fullName>
    </submittedName>
</protein>
<evidence type="ECO:0000313" key="3">
    <source>
        <dbReference type="EMBL" id="MBC1176227.1"/>
    </source>
</evidence>
<dbReference type="PROSITE" id="PS51155">
    <property type="entry name" value="CHIT_BIND_RR_2"/>
    <property type="match status" value="1"/>
</dbReference>
<dbReference type="VEuPathDB" id="VectorBase:LLOJ006195"/>
<organism evidence="4 5">
    <name type="scientific">Lutzomyia longipalpis</name>
    <name type="common">Sand fly</name>
    <dbReference type="NCBI Taxonomy" id="7200"/>
    <lineage>
        <taxon>Eukaryota</taxon>
        <taxon>Metazoa</taxon>
        <taxon>Ecdysozoa</taxon>
        <taxon>Arthropoda</taxon>
        <taxon>Hexapoda</taxon>
        <taxon>Insecta</taxon>
        <taxon>Pterygota</taxon>
        <taxon>Neoptera</taxon>
        <taxon>Endopterygota</taxon>
        <taxon>Diptera</taxon>
        <taxon>Nematocera</taxon>
        <taxon>Psychodoidea</taxon>
        <taxon>Psychodidae</taxon>
        <taxon>Lutzomyia</taxon>
        <taxon>Lutzomyia</taxon>
    </lineage>
</organism>
<dbReference type="Proteomes" id="UP000092461">
    <property type="component" value="Unassembled WGS sequence"/>
</dbReference>
<dbReference type="InterPro" id="IPR031311">
    <property type="entry name" value="CHIT_BIND_RR_consensus"/>
</dbReference>
<dbReference type="PRINTS" id="PR00947">
    <property type="entry name" value="CUTICLE"/>
</dbReference>
<dbReference type="InterPro" id="IPR050468">
    <property type="entry name" value="Cuticle_Struct_Prot"/>
</dbReference>
<reference evidence="5" key="1">
    <citation type="submission" date="2012-05" db="EMBL/GenBank/DDBJ databases">
        <title>Whole Genome Assembly of Lutzomyia longipalpis.</title>
        <authorList>
            <person name="Richards S."/>
            <person name="Qu C."/>
            <person name="Dillon R."/>
            <person name="Worley K."/>
            <person name="Scherer S."/>
            <person name="Batterton M."/>
            <person name="Taylor A."/>
            <person name="Hawes A."/>
            <person name="Hernandez B."/>
            <person name="Kovar C."/>
            <person name="Mandapat C."/>
            <person name="Pham C."/>
            <person name="Qu C."/>
            <person name="Jing C."/>
            <person name="Bess C."/>
            <person name="Bandaranaike D."/>
            <person name="Ngo D."/>
            <person name="Ongeri F."/>
            <person name="Arias F."/>
            <person name="Lara F."/>
            <person name="Weissenberger G."/>
            <person name="Kamau G."/>
            <person name="Han H."/>
            <person name="Shen H."/>
            <person name="Dinh H."/>
            <person name="Khalil I."/>
            <person name="Jones J."/>
            <person name="Shafer J."/>
            <person name="Jayaseelan J."/>
            <person name="Quiroz J."/>
            <person name="Blankenburg K."/>
            <person name="Nguyen L."/>
            <person name="Jackson L."/>
            <person name="Francisco L."/>
            <person name="Tang L.-Y."/>
            <person name="Pu L.-L."/>
            <person name="Perales L."/>
            <person name="Lorensuhewa L."/>
            <person name="Munidasa M."/>
            <person name="Coyle M."/>
            <person name="Taylor M."/>
            <person name="Puazo M."/>
            <person name="Firestine M."/>
            <person name="Scheel M."/>
            <person name="Javaid M."/>
            <person name="Wang M."/>
            <person name="Li M."/>
            <person name="Tabassum N."/>
            <person name="Saada N."/>
            <person name="Osuji N."/>
            <person name="Aqrawi P."/>
            <person name="Fu Q."/>
            <person name="Thornton R."/>
            <person name="Raj R."/>
            <person name="Goodspeed R."/>
            <person name="Mata R."/>
            <person name="Najjar R."/>
            <person name="Gubbala S."/>
            <person name="Lee S."/>
            <person name="Denson S."/>
            <person name="Patil S."/>
            <person name="Macmil S."/>
            <person name="Qi S."/>
            <person name="Matskevitch T."/>
            <person name="Palculict T."/>
            <person name="Mathew T."/>
            <person name="Vee V."/>
            <person name="Velamala V."/>
            <person name="Korchina V."/>
            <person name="Cai W."/>
            <person name="Liu W."/>
            <person name="Dai W."/>
            <person name="Zou X."/>
            <person name="Zhu Y."/>
            <person name="Zhang Y."/>
            <person name="Wu Y.-Q."/>
            <person name="Xin Y."/>
            <person name="Nazarath L."/>
            <person name="Kovar C."/>
            <person name="Han Y."/>
            <person name="Muzny D."/>
            <person name="Gibbs R."/>
        </authorList>
    </citation>
    <scope>NUCLEOTIDE SEQUENCE [LARGE SCALE GENOMIC DNA]</scope>
    <source>
        <strain evidence="5">Jacobina</strain>
    </source>
</reference>
<keyword evidence="5" id="KW-1185">Reference proteome</keyword>
<dbReference type="PANTHER" id="PTHR10380:SF200">
    <property type="entry name" value="CUTICULAR PROTEIN 49AB-RELATED"/>
    <property type="match status" value="1"/>
</dbReference>
<sequence>MKFFLPLAQTYRPFSYTTTFRPILDGRYYGASDGRYVHDDSGKYVHDRNDYVHDGRDSGKYFHVDNPYKHLYYGASDGRYVHDDSGKYVHDRNDYVHDGRDSGKYFHVDNPYKHLNLNDGRYVHQTGKTGPSGPAFVPTAVVAPHYGQGEGGWRIVQDLKSNDEDGYHYLYETENKILAEESGRVENKHTDAEALRATGFYEYVGDDGQEYRVDYVADEGGFQPVGAHLPVAPPIPEAIQRALNYVASLRKA</sequence>
<dbReference type="AlphaFoldDB" id="A0A1B0GJ96"/>
<evidence type="ECO:0000256" key="2">
    <source>
        <dbReference type="PROSITE-ProRule" id="PRU00497"/>
    </source>
</evidence>
<dbReference type="InterPro" id="IPR000618">
    <property type="entry name" value="Insect_cuticle"/>
</dbReference>
<dbReference type="EMBL" id="AJWK01019929">
    <property type="status" value="NOT_ANNOTATED_CDS"/>
    <property type="molecule type" value="Genomic_DNA"/>
</dbReference>
<evidence type="ECO:0000313" key="4">
    <source>
        <dbReference type="EnsemblMetazoa" id="LLOJ006195-PA"/>
    </source>
</evidence>
<dbReference type="EMBL" id="GITU01007524">
    <property type="protein sequence ID" value="MBC1176227.1"/>
    <property type="molecule type" value="Transcribed_RNA"/>
</dbReference>
<dbReference type="VEuPathDB" id="VectorBase:LLONM1_000347"/>
<dbReference type="GO" id="GO:0008010">
    <property type="term" value="F:structural constituent of chitin-based larval cuticle"/>
    <property type="evidence" value="ECO:0007669"/>
    <property type="project" value="TreeGrafter"/>
</dbReference>
<dbReference type="EMBL" id="AJWK01019930">
    <property type="status" value="NOT_ANNOTATED_CDS"/>
    <property type="molecule type" value="Genomic_DNA"/>
</dbReference>
<proteinExistence type="predicted"/>